<proteinExistence type="predicted"/>
<gene>
    <name evidence="1" type="ORF">V144x_49010</name>
</gene>
<dbReference type="KEGG" id="gaw:V144x_49010"/>
<name>A0A517W2C9_9PLAN</name>
<organism evidence="1 2">
    <name type="scientific">Gimesia aquarii</name>
    <dbReference type="NCBI Taxonomy" id="2527964"/>
    <lineage>
        <taxon>Bacteria</taxon>
        <taxon>Pseudomonadati</taxon>
        <taxon>Planctomycetota</taxon>
        <taxon>Planctomycetia</taxon>
        <taxon>Planctomycetales</taxon>
        <taxon>Planctomycetaceae</taxon>
        <taxon>Gimesia</taxon>
    </lineage>
</organism>
<evidence type="ECO:0000313" key="1">
    <source>
        <dbReference type="EMBL" id="QDT99390.1"/>
    </source>
</evidence>
<sequence>MGVAYFIVLEREIEGVDSFMDGKCLARATDSLDQVARDLGVCPLSDFFSIDPEHAADFLADEGVDSDNIELPALQQFSAEEGLTTVRALLGHSAGQTEGVTDDLQECERLLNLAAKHGIKWHFEVDY</sequence>
<dbReference type="Proteomes" id="UP000318704">
    <property type="component" value="Chromosome"/>
</dbReference>
<dbReference type="RefSeq" id="WP_144988856.1">
    <property type="nucleotide sequence ID" value="NZ_CP037920.1"/>
</dbReference>
<dbReference type="AlphaFoldDB" id="A0A517W2C9"/>
<protein>
    <submittedName>
        <fullName evidence="1">Uncharacterized protein</fullName>
    </submittedName>
</protein>
<accession>A0A517W2C9</accession>
<evidence type="ECO:0000313" key="2">
    <source>
        <dbReference type="Proteomes" id="UP000318704"/>
    </source>
</evidence>
<reference evidence="1 2" key="1">
    <citation type="submission" date="2019-03" db="EMBL/GenBank/DDBJ databases">
        <title>Deep-cultivation of Planctomycetes and their phenomic and genomic characterization uncovers novel biology.</title>
        <authorList>
            <person name="Wiegand S."/>
            <person name="Jogler M."/>
            <person name="Boedeker C."/>
            <person name="Pinto D."/>
            <person name="Vollmers J."/>
            <person name="Rivas-Marin E."/>
            <person name="Kohn T."/>
            <person name="Peeters S.H."/>
            <person name="Heuer A."/>
            <person name="Rast P."/>
            <person name="Oberbeckmann S."/>
            <person name="Bunk B."/>
            <person name="Jeske O."/>
            <person name="Meyerdierks A."/>
            <person name="Storesund J.E."/>
            <person name="Kallscheuer N."/>
            <person name="Luecker S."/>
            <person name="Lage O.M."/>
            <person name="Pohl T."/>
            <person name="Merkel B.J."/>
            <person name="Hornburger P."/>
            <person name="Mueller R.-W."/>
            <person name="Bruemmer F."/>
            <person name="Labrenz M."/>
            <person name="Spormann A.M."/>
            <person name="Op den Camp H."/>
            <person name="Overmann J."/>
            <person name="Amann R."/>
            <person name="Jetten M.S.M."/>
            <person name="Mascher T."/>
            <person name="Medema M.H."/>
            <person name="Devos D.P."/>
            <person name="Kaster A.-K."/>
            <person name="Ovreas L."/>
            <person name="Rohde M."/>
            <person name="Galperin M.Y."/>
            <person name="Jogler C."/>
        </authorList>
    </citation>
    <scope>NUCLEOTIDE SEQUENCE [LARGE SCALE GENOMIC DNA]</scope>
    <source>
        <strain evidence="1 2">V144</strain>
    </source>
</reference>
<dbReference type="EMBL" id="CP037920">
    <property type="protein sequence ID" value="QDT99390.1"/>
    <property type="molecule type" value="Genomic_DNA"/>
</dbReference>